<dbReference type="SUPFAM" id="SSF51658">
    <property type="entry name" value="Xylose isomerase-like"/>
    <property type="match status" value="1"/>
</dbReference>
<protein>
    <submittedName>
        <fullName evidence="1">Uncharacterized protein</fullName>
    </submittedName>
</protein>
<accession>A0A3B0WCJ9</accession>
<gene>
    <name evidence="1" type="ORF">MNBD_GAMMA02-1722</name>
</gene>
<dbReference type="EMBL" id="UOFA01000409">
    <property type="protein sequence ID" value="VAW48437.1"/>
    <property type="molecule type" value="Genomic_DNA"/>
</dbReference>
<dbReference type="PANTHER" id="PTHR42194:SF1">
    <property type="entry name" value="UPF0276 PROTEIN HI_1600"/>
    <property type="match status" value="1"/>
</dbReference>
<dbReference type="Gene3D" id="3.20.20.150">
    <property type="entry name" value="Divalent-metal-dependent TIM barrel enzymes"/>
    <property type="match status" value="1"/>
</dbReference>
<name>A0A3B0WCJ9_9ZZZZ</name>
<dbReference type="AlphaFoldDB" id="A0A3B0WCJ9"/>
<dbReference type="InterPro" id="IPR007801">
    <property type="entry name" value="MbnB/TglH/ChrH"/>
</dbReference>
<proteinExistence type="predicted"/>
<dbReference type="InterPro" id="IPR036237">
    <property type="entry name" value="Xyl_isomerase-like_sf"/>
</dbReference>
<feature type="non-terminal residue" evidence="1">
    <location>
        <position position="1"/>
    </location>
</feature>
<dbReference type="Pfam" id="PF05114">
    <property type="entry name" value="MbnB_TglH_ChrH"/>
    <property type="match status" value="1"/>
</dbReference>
<evidence type="ECO:0000313" key="1">
    <source>
        <dbReference type="EMBL" id="VAW48437.1"/>
    </source>
</evidence>
<organism evidence="1">
    <name type="scientific">hydrothermal vent metagenome</name>
    <dbReference type="NCBI Taxonomy" id="652676"/>
    <lineage>
        <taxon>unclassified sequences</taxon>
        <taxon>metagenomes</taxon>
        <taxon>ecological metagenomes</taxon>
    </lineage>
</organism>
<reference evidence="1" key="1">
    <citation type="submission" date="2018-06" db="EMBL/GenBank/DDBJ databases">
        <authorList>
            <person name="Zhirakovskaya E."/>
        </authorList>
    </citation>
    <scope>NUCLEOTIDE SEQUENCE</scope>
</reference>
<dbReference type="PANTHER" id="PTHR42194">
    <property type="entry name" value="UPF0276 PROTEIN HI_1600"/>
    <property type="match status" value="1"/>
</dbReference>
<dbReference type="NCBIfam" id="NF003818">
    <property type="entry name" value="PRK05409.1"/>
    <property type="match status" value="1"/>
</dbReference>
<sequence>FKAEIKSPIYSEHLSYCSDGGQLYDLMPIPFTEDAANYVAERVMRVQDILGERMALENVSYYLTQPNPEMTEIEFINHVITKADCLLHLDVNNIHVNSVNHRYDPLQFLDQLPTDRIAYIHIAGHYNEADDLIVDTHGAAVIETVWDILEYTYKNYGVFPTLLERDFNYPPVVELLAEVAKIDALQAKYNQSHEQQAIL</sequence>